<protein>
    <submittedName>
        <fullName evidence="1">Uncharacterized protein</fullName>
    </submittedName>
</protein>
<evidence type="ECO:0000313" key="2">
    <source>
        <dbReference type="Proteomes" id="UP000735592"/>
    </source>
</evidence>
<sequence>MKYSVRALSVDLTVEPHTFTVPRDEIIDTATNRIFEDCATIRDVEIAYEDFWNYLNGDEEVHDATSKVKVLSVTPIDNG</sequence>
<dbReference type="RefSeq" id="WP_196308780.1">
    <property type="nucleotide sequence ID" value="NZ_JBHLXK010000002.1"/>
</dbReference>
<name>A0ABW9SU84_9BURK</name>
<dbReference type="EMBL" id="WNKW01000004">
    <property type="protein sequence ID" value="MTW34269.1"/>
    <property type="molecule type" value="Genomic_DNA"/>
</dbReference>
<accession>A0ABW9SU84</accession>
<gene>
    <name evidence="1" type="ORF">GM655_15785</name>
</gene>
<evidence type="ECO:0000313" key="1">
    <source>
        <dbReference type="EMBL" id="MTW34269.1"/>
    </source>
</evidence>
<reference evidence="1 2" key="1">
    <citation type="submission" date="2019-11" db="EMBL/GenBank/DDBJ databases">
        <title>Type strains purchased from KCTC, JCM and DSMZ.</title>
        <authorList>
            <person name="Lu H."/>
        </authorList>
    </citation>
    <scope>NUCLEOTIDE SEQUENCE [LARGE SCALE GENOMIC DNA]</scope>
    <source>
        <strain evidence="1 2">DSM 103461</strain>
    </source>
</reference>
<dbReference type="Proteomes" id="UP000735592">
    <property type="component" value="Unassembled WGS sequence"/>
</dbReference>
<keyword evidence="2" id="KW-1185">Reference proteome</keyword>
<proteinExistence type="predicted"/>
<organism evidence="1 2">
    <name type="scientific">Pseudoduganella danionis</name>
    <dbReference type="NCBI Taxonomy" id="1890295"/>
    <lineage>
        <taxon>Bacteria</taxon>
        <taxon>Pseudomonadati</taxon>
        <taxon>Pseudomonadota</taxon>
        <taxon>Betaproteobacteria</taxon>
        <taxon>Burkholderiales</taxon>
        <taxon>Oxalobacteraceae</taxon>
        <taxon>Telluria group</taxon>
        <taxon>Pseudoduganella</taxon>
    </lineage>
</organism>
<comment type="caution">
    <text evidence="1">The sequence shown here is derived from an EMBL/GenBank/DDBJ whole genome shotgun (WGS) entry which is preliminary data.</text>
</comment>